<reference evidence="17 18" key="1">
    <citation type="journal article" date="2008" name="Nature">
        <title>The Trichoplax genome and the nature of placozoans.</title>
        <authorList>
            <person name="Srivastava M."/>
            <person name="Begovic E."/>
            <person name="Chapman J."/>
            <person name="Putnam N.H."/>
            <person name="Hellsten U."/>
            <person name="Kawashima T."/>
            <person name="Kuo A."/>
            <person name="Mitros T."/>
            <person name="Salamov A."/>
            <person name="Carpenter M.L."/>
            <person name="Signorovitch A.Y."/>
            <person name="Moreno M.A."/>
            <person name="Kamm K."/>
            <person name="Grimwood J."/>
            <person name="Schmutz J."/>
            <person name="Shapiro H."/>
            <person name="Grigoriev I.V."/>
            <person name="Buss L.W."/>
            <person name="Schierwater B."/>
            <person name="Dellaporta S.L."/>
            <person name="Rokhsar D.S."/>
        </authorList>
    </citation>
    <scope>NUCLEOTIDE SEQUENCE [LARGE SCALE GENOMIC DNA]</scope>
    <source>
        <strain evidence="17 18">Grell-BS-1999</strain>
    </source>
</reference>
<evidence type="ECO:0000256" key="9">
    <source>
        <dbReference type="ARBA" id="ARBA00023242"/>
    </source>
</evidence>
<dbReference type="SUPFAM" id="SSF55874">
    <property type="entry name" value="ATPase domain of HSP90 chaperone/DNA topoisomerase II/histidine kinase"/>
    <property type="match status" value="1"/>
</dbReference>
<dbReference type="FunFam" id="3.30.1540.20:FF:000019">
    <property type="entry name" value="PMS1 homolog 2, mismatch repair system component"/>
    <property type="match status" value="1"/>
</dbReference>
<dbReference type="SMART" id="SM00853">
    <property type="entry name" value="MutL_C"/>
    <property type="match status" value="1"/>
</dbReference>
<dbReference type="InterPro" id="IPR002099">
    <property type="entry name" value="MutL/Mlh/PMS"/>
</dbReference>
<keyword evidence="3" id="KW-0540">Nuclease</keyword>
<dbReference type="RefSeq" id="XP_002110081.1">
    <property type="nucleotide sequence ID" value="XM_002110045.1"/>
</dbReference>
<dbReference type="AlphaFoldDB" id="B3RPU8"/>
<evidence type="ECO:0000256" key="8">
    <source>
        <dbReference type="ARBA" id="ARBA00022840"/>
    </source>
</evidence>
<feature type="domain" description="MutL C-terminal dimerisation" evidence="15">
    <location>
        <begin position="640"/>
        <end position="784"/>
    </location>
</feature>
<dbReference type="InterPro" id="IPR014721">
    <property type="entry name" value="Ribsml_uS5_D2-typ_fold_subgr"/>
</dbReference>
<dbReference type="KEGG" id="tad:TRIADDRAFT_21244"/>
<dbReference type="InterPro" id="IPR042120">
    <property type="entry name" value="MutL_C_dimsub"/>
</dbReference>
<dbReference type="GO" id="GO:0140664">
    <property type="term" value="F:ATP-dependent DNA damage sensor activity"/>
    <property type="evidence" value="ECO:0007669"/>
    <property type="project" value="InterPro"/>
</dbReference>
<dbReference type="PhylomeDB" id="B3RPU8"/>
<keyword evidence="5" id="KW-0255">Endonuclease</keyword>
<dbReference type="SUPFAM" id="SSF54211">
    <property type="entry name" value="Ribosomal protein S5 domain 2-like"/>
    <property type="match status" value="1"/>
</dbReference>
<evidence type="ECO:0000313" key="17">
    <source>
        <dbReference type="EMBL" id="EDV28247.1"/>
    </source>
</evidence>
<keyword evidence="4" id="KW-0547">Nucleotide-binding</keyword>
<feature type="domain" description="DNA mismatch repair protein S5" evidence="16">
    <location>
        <begin position="220"/>
        <end position="357"/>
    </location>
</feature>
<dbReference type="InterPro" id="IPR013507">
    <property type="entry name" value="DNA_mismatch_S5_2-like"/>
</dbReference>
<dbReference type="EMBL" id="DS985242">
    <property type="protein sequence ID" value="EDV28247.1"/>
    <property type="molecule type" value="Genomic_DNA"/>
</dbReference>
<dbReference type="STRING" id="10228.B3RPU8"/>
<evidence type="ECO:0000259" key="16">
    <source>
        <dbReference type="SMART" id="SM01340"/>
    </source>
</evidence>
<dbReference type="CTD" id="6751296"/>
<dbReference type="InterPro" id="IPR038973">
    <property type="entry name" value="MutL/Mlh/Pms-like"/>
</dbReference>
<evidence type="ECO:0000256" key="11">
    <source>
        <dbReference type="ARBA" id="ARBA00072579"/>
    </source>
</evidence>
<dbReference type="Gene3D" id="3.30.1370.100">
    <property type="entry name" value="MutL, C-terminal domain, regulatory subdomain"/>
    <property type="match status" value="1"/>
</dbReference>
<evidence type="ECO:0000313" key="18">
    <source>
        <dbReference type="Proteomes" id="UP000009022"/>
    </source>
</evidence>
<dbReference type="GO" id="GO:0004519">
    <property type="term" value="F:endonuclease activity"/>
    <property type="evidence" value="ECO:0007669"/>
    <property type="project" value="UniProtKB-KW"/>
</dbReference>
<evidence type="ECO:0000256" key="14">
    <source>
        <dbReference type="SAM" id="MobiDB-lite"/>
    </source>
</evidence>
<dbReference type="CDD" id="cd03484">
    <property type="entry name" value="MutL_Trans_hPMS_2_like"/>
    <property type="match status" value="1"/>
</dbReference>
<feature type="compositionally biased region" description="Acidic residues" evidence="14">
    <location>
        <begin position="554"/>
        <end position="570"/>
    </location>
</feature>
<organism evidence="17 18">
    <name type="scientific">Trichoplax adhaerens</name>
    <name type="common">Trichoplax reptans</name>
    <dbReference type="NCBI Taxonomy" id="10228"/>
    <lineage>
        <taxon>Eukaryota</taxon>
        <taxon>Metazoa</taxon>
        <taxon>Placozoa</taxon>
        <taxon>Uniplacotomia</taxon>
        <taxon>Trichoplacea</taxon>
        <taxon>Trichoplacidae</taxon>
        <taxon>Trichoplax</taxon>
    </lineage>
</organism>
<dbReference type="InterPro" id="IPR042121">
    <property type="entry name" value="MutL_C_regsub"/>
</dbReference>
<dbReference type="PANTHER" id="PTHR10073">
    <property type="entry name" value="DNA MISMATCH REPAIR PROTEIN MLH, PMS, MUTL"/>
    <property type="match status" value="1"/>
</dbReference>
<dbReference type="InterPro" id="IPR014762">
    <property type="entry name" value="DNA_mismatch_repair_CS"/>
</dbReference>
<dbReference type="GO" id="GO:0006298">
    <property type="term" value="P:mismatch repair"/>
    <property type="evidence" value="ECO:0000318"/>
    <property type="project" value="GO_Central"/>
</dbReference>
<comment type="catalytic activity">
    <reaction evidence="10">
        <text>ATP + H2O = ADP + phosphate + H(+)</text>
        <dbReference type="Rhea" id="RHEA:13065"/>
        <dbReference type="ChEBI" id="CHEBI:15377"/>
        <dbReference type="ChEBI" id="CHEBI:15378"/>
        <dbReference type="ChEBI" id="CHEBI:30616"/>
        <dbReference type="ChEBI" id="CHEBI:43474"/>
        <dbReference type="ChEBI" id="CHEBI:456216"/>
    </reaction>
    <physiologicalReaction direction="left-to-right" evidence="10">
        <dbReference type="Rhea" id="RHEA:13066"/>
    </physiologicalReaction>
</comment>
<dbReference type="Gene3D" id="3.30.565.10">
    <property type="entry name" value="Histidine kinase-like ATPase, C-terminal domain"/>
    <property type="match status" value="1"/>
</dbReference>
<dbReference type="OMA" id="MRPRRMP"/>
<protein>
    <recommendedName>
        <fullName evidence="11">Mismatch repair endonuclease PMS2</fullName>
    </recommendedName>
    <alternativeName>
        <fullName evidence="13">DNA mismatch repair protein PMS2</fullName>
    </alternativeName>
    <alternativeName>
        <fullName evidence="12">PMS1 protein homolog 2</fullName>
    </alternativeName>
</protein>
<name>B3RPU8_TRIAD</name>
<evidence type="ECO:0000256" key="5">
    <source>
        <dbReference type="ARBA" id="ARBA00022759"/>
    </source>
</evidence>
<dbReference type="Pfam" id="PF01119">
    <property type="entry name" value="DNA_mis_repair"/>
    <property type="match status" value="1"/>
</dbReference>
<dbReference type="GO" id="GO:0032389">
    <property type="term" value="C:MutLalpha complex"/>
    <property type="evidence" value="ECO:0000318"/>
    <property type="project" value="GO_Central"/>
</dbReference>
<dbReference type="OrthoDB" id="10254304at2759"/>
<dbReference type="CDD" id="cd16926">
    <property type="entry name" value="HATPase_MutL-MLH-PMS-like"/>
    <property type="match status" value="1"/>
</dbReference>
<evidence type="ECO:0000256" key="13">
    <source>
        <dbReference type="ARBA" id="ARBA00083250"/>
    </source>
</evidence>
<dbReference type="InterPro" id="IPR037198">
    <property type="entry name" value="MutL_C_sf"/>
</dbReference>
<gene>
    <name evidence="17" type="ORF">TRIADDRAFT_21244</name>
</gene>
<dbReference type="InterPro" id="IPR036890">
    <property type="entry name" value="HATPase_C_sf"/>
</dbReference>
<dbReference type="NCBIfam" id="TIGR00585">
    <property type="entry name" value="mutl"/>
    <property type="match status" value="1"/>
</dbReference>
<dbReference type="SUPFAM" id="SSF118116">
    <property type="entry name" value="DNA mismatch repair protein MutL"/>
    <property type="match status" value="1"/>
</dbReference>
<dbReference type="Pfam" id="PF08676">
    <property type="entry name" value="MutL_C"/>
    <property type="match status" value="1"/>
</dbReference>
<dbReference type="GO" id="GO:0005524">
    <property type="term" value="F:ATP binding"/>
    <property type="evidence" value="ECO:0007669"/>
    <property type="project" value="UniProtKB-KW"/>
</dbReference>
<evidence type="ECO:0000256" key="4">
    <source>
        <dbReference type="ARBA" id="ARBA00022741"/>
    </source>
</evidence>
<dbReference type="FunFam" id="3.30.1370.100:FF:000001">
    <property type="entry name" value="Mismatch repair endonuclease pms1, putative"/>
    <property type="match status" value="1"/>
</dbReference>
<dbReference type="GeneID" id="6751296"/>
<evidence type="ECO:0000259" key="15">
    <source>
        <dbReference type="SMART" id="SM00853"/>
    </source>
</evidence>
<evidence type="ECO:0000256" key="2">
    <source>
        <dbReference type="ARBA" id="ARBA00006082"/>
    </source>
</evidence>
<accession>B3RPU8</accession>
<feature type="region of interest" description="Disordered" evidence="14">
    <location>
        <begin position="552"/>
        <end position="574"/>
    </location>
</feature>
<dbReference type="InParanoid" id="B3RPU8"/>
<dbReference type="PROSITE" id="PS00058">
    <property type="entry name" value="DNA_MISMATCH_REPAIR_1"/>
    <property type="match status" value="1"/>
</dbReference>
<dbReference type="eggNOG" id="KOG1978">
    <property type="taxonomic scope" value="Eukaryota"/>
</dbReference>
<dbReference type="FunFam" id="3.30.565.10:FF:000014">
    <property type="entry name" value="Mismatch repair endonuclease pms1, putative"/>
    <property type="match status" value="1"/>
</dbReference>
<dbReference type="FunFam" id="3.30.230.10:FF:000032">
    <property type="entry name" value="mismatch repair endonuclease PMS2 isoform X2"/>
    <property type="match status" value="1"/>
</dbReference>
<dbReference type="GO" id="GO:0016887">
    <property type="term" value="F:ATP hydrolysis activity"/>
    <property type="evidence" value="ECO:0000318"/>
    <property type="project" value="GO_Central"/>
</dbReference>
<evidence type="ECO:0000256" key="3">
    <source>
        <dbReference type="ARBA" id="ARBA00022722"/>
    </source>
</evidence>
<evidence type="ECO:0000256" key="7">
    <source>
        <dbReference type="ARBA" id="ARBA00022801"/>
    </source>
</evidence>
<evidence type="ECO:0000256" key="10">
    <source>
        <dbReference type="ARBA" id="ARBA00048778"/>
    </source>
</evidence>
<sequence length="832" mass="93713">MDHSNSTIKQISQKHVHQICSGQVILNLAAAVKELVENSVDAGANQVDVRLKDYGADTVEVSDNGSGIHPDDFEVLALMHHTSKLKEYDDLIGVETFGFRGEALSSLCGLCNVAITTRHKSQPNGTKIEYDHRGIVKSKSACARQQGTTVTLQGLFSTLPVRHKEFVRNIKREFNKMIHVLQSYAIISIGLRLTCNNQPVKNKRITVLSCQSNKGLKENIVDIFGPKQVSSLIPFVTHAPSESDCESMGINPKLIDMSLFSISGLISKCDHSSGRTGNDRQFFFINKRPCDLIKASRVINETYHMYNRHQYPFFALDISLRKGTVDVNVTPDKRQILMQNEKALLTVIKASLVRMYDPIASSYEISRGITTGATTSTQSAAADQHDNENNDEIQIISEKDINNKKHLTNDECELSEVSNNSLRQCRIHGFNLAYKIHFLYNVKPTEVNSKPCVEIVTEGKSTLASFGWRKISSEYVTKIVYNLSKSTESSNNMEVTESKSEINEILSKPYTSTAKKAKIELAPNYKVLEAVDPIVQNINGNFFILQSNKKENVDENSDDIPNDDGEENSEDISLPINTKSSNNLLQFDFEEIRKIKTDQNSENTNIGSSFHATIAPDNNTAAENELRREISKDMFQEMEIIGQFNLGFIIARHNQDLFIIDQHASDEKYNYEYLQLNTNLKGQQLIQPKHLFLTPTEEEVLMDNVNIFEKNGFSFSIDPDAPPTKRIKMTSVPYGRGCIFNEEDVQEMIMMLTDMPGVMCRPTTVSRMFATRSCRRSIMIGTALNTSQMKKILKHMGEIEHPWNCPHGRPTMRHLFNLNVATVSLKEDSANK</sequence>
<dbReference type="Proteomes" id="UP000009022">
    <property type="component" value="Unassembled WGS sequence"/>
</dbReference>
<dbReference type="InterPro" id="IPR020568">
    <property type="entry name" value="Ribosomal_Su5_D2-typ_SF"/>
</dbReference>
<evidence type="ECO:0000256" key="12">
    <source>
        <dbReference type="ARBA" id="ARBA00077255"/>
    </source>
</evidence>
<keyword evidence="6" id="KW-0227">DNA damage</keyword>
<evidence type="ECO:0000256" key="1">
    <source>
        <dbReference type="ARBA" id="ARBA00004123"/>
    </source>
</evidence>
<keyword evidence="8" id="KW-0067">ATP-binding</keyword>
<dbReference type="SMART" id="SM01340">
    <property type="entry name" value="DNA_mis_repair"/>
    <property type="match status" value="1"/>
</dbReference>
<dbReference type="Gene3D" id="3.30.1540.20">
    <property type="entry name" value="MutL, C-terminal domain, dimerisation subdomain"/>
    <property type="match status" value="1"/>
</dbReference>
<dbReference type="GO" id="GO:0030983">
    <property type="term" value="F:mismatched DNA binding"/>
    <property type="evidence" value="ECO:0007669"/>
    <property type="project" value="InterPro"/>
</dbReference>
<evidence type="ECO:0000256" key="6">
    <source>
        <dbReference type="ARBA" id="ARBA00022763"/>
    </source>
</evidence>
<dbReference type="PANTHER" id="PTHR10073:SF52">
    <property type="entry name" value="MISMATCH REPAIR ENDONUCLEASE PMS2"/>
    <property type="match status" value="1"/>
</dbReference>
<dbReference type="Pfam" id="PF13589">
    <property type="entry name" value="HATPase_c_3"/>
    <property type="match status" value="1"/>
</dbReference>
<comment type="subcellular location">
    <subcellularLocation>
        <location evidence="1">Nucleus</location>
    </subcellularLocation>
</comment>
<proteinExistence type="inferred from homology"/>
<dbReference type="HOGENOM" id="CLU_004131_0_2_1"/>
<dbReference type="InterPro" id="IPR014790">
    <property type="entry name" value="MutL_C"/>
</dbReference>
<comment type="similarity">
    <text evidence="2">Belongs to the DNA mismatch repair MutL/HexB family.</text>
</comment>
<dbReference type="Gene3D" id="3.30.230.10">
    <property type="match status" value="1"/>
</dbReference>
<keyword evidence="7" id="KW-0378">Hydrolase</keyword>
<keyword evidence="18" id="KW-1185">Reference proteome</keyword>
<keyword evidence="9" id="KW-0539">Nucleus</keyword>